<sequence>MISVKNLKVGVRLGAAFALVILLLIVVSVTAIVKIGSINGAVDRIVNDRYIKVRLAFDARDGVNDQIKYLRGMVIETSHPEKNQKRYGQLDSVTQQTNQTIDKIAKLQTTEVGIKKIQAVKEAAQQFEAAKSELLTLVRAGNQDAAADYALMKMTPAQTAYLDIVKRFADSQSGQLQAEGANAVADGATAIRITLIFSTLAALLAVVLGYFLTRSIVAPLREAVRIAENVAAGDLRTQIRVNSTDETGQLMQALKTMNENLLRIVTEVRSGTELIATASGEISLGNMDLSSRTEQQASSLEETASAMEQMTSTVKQNADNARQANELAALASKVAVQSGSAVNQVVSTMEMINTSSKKIVDIISVIDGIAFQTNILALNAAVEAARAGEQGRGFAVVASEVRNLAQRSASAAKEIAQLIQDSVNKVDEGGKQVAKAGTTMEEVLASVKSVTEIMGEISIASHEQSTGIDEINMAITQMDQVTQQNASLVNESAAAAQSLQEQAEQLSRAIGIFKVSHNAA</sequence>
<organism evidence="7 8">
    <name type="scientific">Erwinia aeris</name>
    <dbReference type="NCBI Taxonomy" id="3239803"/>
    <lineage>
        <taxon>Bacteria</taxon>
        <taxon>Pseudomonadati</taxon>
        <taxon>Pseudomonadota</taxon>
        <taxon>Gammaproteobacteria</taxon>
        <taxon>Enterobacterales</taxon>
        <taxon>Erwiniaceae</taxon>
        <taxon>Erwinia</taxon>
    </lineage>
</organism>
<dbReference type="Proteomes" id="UP001565243">
    <property type="component" value="Unassembled WGS sequence"/>
</dbReference>
<dbReference type="Pfam" id="PF12729">
    <property type="entry name" value="4HB_MCP_1"/>
    <property type="match status" value="1"/>
</dbReference>
<dbReference type="InterPro" id="IPR003660">
    <property type="entry name" value="HAMP_dom"/>
</dbReference>
<keyword evidence="4" id="KW-1133">Transmembrane helix</keyword>
<dbReference type="Gene3D" id="6.10.340.10">
    <property type="match status" value="1"/>
</dbReference>
<dbReference type="Pfam" id="PF00015">
    <property type="entry name" value="MCPsignal"/>
    <property type="match status" value="1"/>
</dbReference>
<dbReference type="InterPro" id="IPR004089">
    <property type="entry name" value="MCPsignal_dom"/>
</dbReference>
<evidence type="ECO:0000256" key="4">
    <source>
        <dbReference type="SAM" id="Phobius"/>
    </source>
</evidence>
<keyword evidence="1" id="KW-0488">Methylation</keyword>
<dbReference type="PANTHER" id="PTHR43531:SF14">
    <property type="entry name" value="METHYL-ACCEPTING CHEMOTAXIS PROTEIN I-RELATED"/>
    <property type="match status" value="1"/>
</dbReference>
<evidence type="ECO:0000313" key="8">
    <source>
        <dbReference type="Proteomes" id="UP001565243"/>
    </source>
</evidence>
<dbReference type="SMART" id="SM00304">
    <property type="entry name" value="HAMP"/>
    <property type="match status" value="1"/>
</dbReference>
<dbReference type="SUPFAM" id="SSF58104">
    <property type="entry name" value="Methyl-accepting chemotaxis protein (MCP) signaling domain"/>
    <property type="match status" value="1"/>
</dbReference>
<dbReference type="Pfam" id="PF00672">
    <property type="entry name" value="HAMP"/>
    <property type="match status" value="1"/>
</dbReference>
<evidence type="ECO:0000256" key="1">
    <source>
        <dbReference type="ARBA" id="ARBA00022481"/>
    </source>
</evidence>
<keyword evidence="8" id="KW-1185">Reference proteome</keyword>
<dbReference type="SMART" id="SM00283">
    <property type="entry name" value="MA"/>
    <property type="match status" value="1"/>
</dbReference>
<name>A0ABV4EBB3_9GAMM</name>
<dbReference type="CDD" id="cd11386">
    <property type="entry name" value="MCP_signal"/>
    <property type="match status" value="1"/>
</dbReference>
<evidence type="ECO:0000259" key="6">
    <source>
        <dbReference type="PROSITE" id="PS50885"/>
    </source>
</evidence>
<gene>
    <name evidence="7" type="ORF">AB6T85_17545</name>
</gene>
<evidence type="ECO:0000313" key="7">
    <source>
        <dbReference type="EMBL" id="MEY8772212.1"/>
    </source>
</evidence>
<dbReference type="InterPro" id="IPR024478">
    <property type="entry name" value="HlyB_4HB_MCP"/>
</dbReference>
<keyword evidence="4" id="KW-0472">Membrane</keyword>
<evidence type="ECO:0000256" key="2">
    <source>
        <dbReference type="ARBA" id="ARBA00029447"/>
    </source>
</evidence>
<dbReference type="Gene3D" id="1.10.287.950">
    <property type="entry name" value="Methyl-accepting chemotaxis protein"/>
    <property type="match status" value="1"/>
</dbReference>
<dbReference type="RefSeq" id="WP_301250653.1">
    <property type="nucleotide sequence ID" value="NZ_JBGFFX010000011.1"/>
</dbReference>
<proteinExistence type="inferred from homology"/>
<evidence type="ECO:0000256" key="3">
    <source>
        <dbReference type="PROSITE-ProRule" id="PRU00284"/>
    </source>
</evidence>
<keyword evidence="3" id="KW-0807">Transducer</keyword>
<feature type="transmembrane region" description="Helical" evidence="4">
    <location>
        <begin position="193"/>
        <end position="212"/>
    </location>
</feature>
<dbReference type="PROSITE" id="PS50885">
    <property type="entry name" value="HAMP"/>
    <property type="match status" value="1"/>
</dbReference>
<dbReference type="PROSITE" id="PS50111">
    <property type="entry name" value="CHEMOTAXIS_TRANSDUC_2"/>
    <property type="match status" value="1"/>
</dbReference>
<feature type="domain" description="Methyl-accepting transducer" evidence="5">
    <location>
        <begin position="271"/>
        <end position="500"/>
    </location>
</feature>
<comment type="similarity">
    <text evidence="2">Belongs to the methyl-accepting chemotaxis (MCP) protein family.</text>
</comment>
<comment type="caution">
    <text evidence="7">The sequence shown here is derived from an EMBL/GenBank/DDBJ whole genome shotgun (WGS) entry which is preliminary data.</text>
</comment>
<evidence type="ECO:0000259" key="5">
    <source>
        <dbReference type="PROSITE" id="PS50111"/>
    </source>
</evidence>
<reference evidence="7 8" key="1">
    <citation type="submission" date="2024-07" db="EMBL/GenBank/DDBJ databases">
        <authorList>
            <person name="Hebao G."/>
        </authorList>
    </citation>
    <scope>NUCLEOTIDE SEQUENCE [LARGE SCALE GENOMIC DNA]</scope>
    <source>
        <strain evidence="7 8">ACCC 02193</strain>
    </source>
</reference>
<feature type="domain" description="HAMP" evidence="6">
    <location>
        <begin position="214"/>
        <end position="266"/>
    </location>
</feature>
<keyword evidence="4" id="KW-0812">Transmembrane</keyword>
<dbReference type="CDD" id="cd19411">
    <property type="entry name" value="MCP2201-like_sensor"/>
    <property type="match status" value="1"/>
</dbReference>
<dbReference type="EMBL" id="JBGFFX010000011">
    <property type="protein sequence ID" value="MEY8772212.1"/>
    <property type="molecule type" value="Genomic_DNA"/>
</dbReference>
<dbReference type="CDD" id="cd06225">
    <property type="entry name" value="HAMP"/>
    <property type="match status" value="1"/>
</dbReference>
<accession>A0ABV4EBB3</accession>
<dbReference type="InterPro" id="IPR047347">
    <property type="entry name" value="YvaQ-like_sensor"/>
</dbReference>
<protein>
    <submittedName>
        <fullName evidence="7">Methyl-accepting chemotaxis protein</fullName>
    </submittedName>
</protein>
<dbReference type="InterPro" id="IPR051310">
    <property type="entry name" value="MCP_chemotaxis"/>
</dbReference>
<dbReference type="PANTHER" id="PTHR43531">
    <property type="entry name" value="PROTEIN ICFG"/>
    <property type="match status" value="1"/>
</dbReference>